<evidence type="ECO:0000313" key="2">
    <source>
        <dbReference type="EMBL" id="RPA78275.1"/>
    </source>
</evidence>
<accession>A0A3N4HWT5</accession>
<protein>
    <submittedName>
        <fullName evidence="2">Uncharacterized protein</fullName>
    </submittedName>
</protein>
<dbReference type="Proteomes" id="UP000275078">
    <property type="component" value="Unassembled WGS sequence"/>
</dbReference>
<name>A0A3N4HWT5_ASCIM</name>
<evidence type="ECO:0000256" key="1">
    <source>
        <dbReference type="SAM" id="MobiDB-lite"/>
    </source>
</evidence>
<proteinExistence type="predicted"/>
<dbReference type="AlphaFoldDB" id="A0A3N4HWT5"/>
<feature type="compositionally biased region" description="Basic residues" evidence="1">
    <location>
        <begin position="89"/>
        <end position="99"/>
    </location>
</feature>
<reference evidence="2 3" key="1">
    <citation type="journal article" date="2018" name="Nat. Ecol. Evol.">
        <title>Pezizomycetes genomes reveal the molecular basis of ectomycorrhizal truffle lifestyle.</title>
        <authorList>
            <person name="Murat C."/>
            <person name="Payen T."/>
            <person name="Noel B."/>
            <person name="Kuo A."/>
            <person name="Morin E."/>
            <person name="Chen J."/>
            <person name="Kohler A."/>
            <person name="Krizsan K."/>
            <person name="Balestrini R."/>
            <person name="Da Silva C."/>
            <person name="Montanini B."/>
            <person name="Hainaut M."/>
            <person name="Levati E."/>
            <person name="Barry K.W."/>
            <person name="Belfiori B."/>
            <person name="Cichocki N."/>
            <person name="Clum A."/>
            <person name="Dockter R.B."/>
            <person name="Fauchery L."/>
            <person name="Guy J."/>
            <person name="Iotti M."/>
            <person name="Le Tacon F."/>
            <person name="Lindquist E.A."/>
            <person name="Lipzen A."/>
            <person name="Malagnac F."/>
            <person name="Mello A."/>
            <person name="Molinier V."/>
            <person name="Miyauchi S."/>
            <person name="Poulain J."/>
            <person name="Riccioni C."/>
            <person name="Rubini A."/>
            <person name="Sitrit Y."/>
            <person name="Splivallo R."/>
            <person name="Traeger S."/>
            <person name="Wang M."/>
            <person name="Zifcakova L."/>
            <person name="Wipf D."/>
            <person name="Zambonelli A."/>
            <person name="Paolocci F."/>
            <person name="Nowrousian M."/>
            <person name="Ottonello S."/>
            <person name="Baldrian P."/>
            <person name="Spatafora J.W."/>
            <person name="Henrissat B."/>
            <person name="Nagy L.G."/>
            <person name="Aury J.M."/>
            <person name="Wincker P."/>
            <person name="Grigoriev I.V."/>
            <person name="Bonfante P."/>
            <person name="Martin F.M."/>
        </authorList>
    </citation>
    <scope>NUCLEOTIDE SEQUENCE [LARGE SCALE GENOMIC DNA]</scope>
    <source>
        <strain evidence="2 3">RN42</strain>
    </source>
</reference>
<organism evidence="2 3">
    <name type="scientific">Ascobolus immersus RN42</name>
    <dbReference type="NCBI Taxonomy" id="1160509"/>
    <lineage>
        <taxon>Eukaryota</taxon>
        <taxon>Fungi</taxon>
        <taxon>Dikarya</taxon>
        <taxon>Ascomycota</taxon>
        <taxon>Pezizomycotina</taxon>
        <taxon>Pezizomycetes</taxon>
        <taxon>Pezizales</taxon>
        <taxon>Ascobolaceae</taxon>
        <taxon>Ascobolus</taxon>
    </lineage>
</organism>
<evidence type="ECO:0000313" key="3">
    <source>
        <dbReference type="Proteomes" id="UP000275078"/>
    </source>
</evidence>
<gene>
    <name evidence="2" type="ORF">BJ508DRAFT_309392</name>
</gene>
<dbReference type="EMBL" id="ML119713">
    <property type="protein sequence ID" value="RPA78275.1"/>
    <property type="molecule type" value="Genomic_DNA"/>
</dbReference>
<sequence length="151" mass="17201">MTEACICMTGRTSSVSRTCVSTRRRSVDERLIRGTKRFVGAWQQKKLANTKLSLRRRSLSVKCNRKIKHQSRQERGRSKSKGLNGICRAKQKQEKKKSPLRIAQSRCKISEDKRMTKSPKLLKVKVSGNAGQVSKRTARLEGFGSKLKIRL</sequence>
<feature type="region of interest" description="Disordered" evidence="1">
    <location>
        <begin position="65"/>
        <end position="108"/>
    </location>
</feature>
<keyword evidence="3" id="KW-1185">Reference proteome</keyword>